<dbReference type="Proteomes" id="UP000070366">
    <property type="component" value="Unassembled WGS sequence"/>
</dbReference>
<dbReference type="EMBL" id="LSZW01000017">
    <property type="protein sequence ID" value="KXK66949.1"/>
    <property type="molecule type" value="Genomic_DNA"/>
</dbReference>
<evidence type="ECO:0000313" key="2">
    <source>
        <dbReference type="Proteomes" id="UP000070366"/>
    </source>
</evidence>
<dbReference type="KEGG" id="cmiu:B1H56_14310"/>
<name>A0A136Q8K9_9FIRM</name>
<comment type="caution">
    <text evidence="1">The sequence shown here is derived from an EMBL/GenBank/DDBJ whole genome shotgun (WGS) entry which is preliminary data.</text>
</comment>
<accession>A0A136Q8K9</accession>
<organism evidence="1 2">
    <name type="scientific">Christensenella minuta</name>
    <dbReference type="NCBI Taxonomy" id="626937"/>
    <lineage>
        <taxon>Bacteria</taxon>
        <taxon>Bacillati</taxon>
        <taxon>Bacillota</taxon>
        <taxon>Clostridia</taxon>
        <taxon>Christensenellales</taxon>
        <taxon>Christensenellaceae</taxon>
        <taxon>Christensenella</taxon>
    </lineage>
</organism>
<sequence>MSGQDLVNELSGKVSLLDSALKQLGVRGREYAQAEQDYRIALAQKILTERDKGTPVTIISDICRGDREIAKKKFERDCKETGYKAALEAINVYKIQIKTLESTIEREWRG</sequence>
<gene>
    <name evidence="1" type="ORF">HMPREF3293_00192</name>
</gene>
<protein>
    <submittedName>
        <fullName evidence="1">Uncharacterized protein</fullName>
    </submittedName>
</protein>
<reference evidence="1 2" key="1">
    <citation type="submission" date="2016-02" db="EMBL/GenBank/DDBJ databases">
        <authorList>
            <person name="Wen L."/>
            <person name="He K."/>
            <person name="Yang H."/>
        </authorList>
    </citation>
    <scope>NUCLEOTIDE SEQUENCE [LARGE SCALE GENOMIC DNA]</scope>
    <source>
        <strain evidence="1 2">DSM 22607</strain>
    </source>
</reference>
<dbReference type="OrthoDB" id="1707280at2"/>
<dbReference type="RefSeq" id="WP_066523764.1">
    <property type="nucleotide sequence ID" value="NZ_CABMOF010000033.1"/>
</dbReference>
<keyword evidence="2" id="KW-1185">Reference proteome</keyword>
<dbReference type="KEGG" id="cmiu:B1H56_09690"/>
<evidence type="ECO:0000313" key="1">
    <source>
        <dbReference type="EMBL" id="KXK66949.1"/>
    </source>
</evidence>
<dbReference type="AlphaFoldDB" id="A0A136Q8K9"/>
<dbReference type="STRING" id="626937.HMPREF3293_00192"/>
<proteinExistence type="predicted"/>